<evidence type="ECO:0000313" key="3">
    <source>
        <dbReference type="Proteomes" id="UP000476411"/>
    </source>
</evidence>
<proteinExistence type="predicted"/>
<sequence length="149" mass="16718">MKFLTYLCAALIMPLLSTAQRVKKTKTDMDNKAIIRKMYEDAFNKGNLTELSQFVSDAYPGKFAQHLLPLKTAFPDAQWIIKDMLAEGDKVVVFQQFCGTHKDTFQHIPPTGKYVTGNGIVTYELKGGKIVNTQVLTDRLGFLEALGVR</sequence>
<name>A0A6B9ZJ75_9BACT</name>
<dbReference type="PANTHER" id="PTHR38436">
    <property type="entry name" value="POLYKETIDE CYCLASE SNOAL-LIKE DOMAIN"/>
    <property type="match status" value="1"/>
</dbReference>
<evidence type="ECO:0000256" key="1">
    <source>
        <dbReference type="SAM" id="SignalP"/>
    </source>
</evidence>
<dbReference type="InterPro" id="IPR032710">
    <property type="entry name" value="NTF2-like_dom_sf"/>
</dbReference>
<dbReference type="KEGG" id="chih:GWR21_21130"/>
<dbReference type="AlphaFoldDB" id="A0A6B9ZJ75"/>
<dbReference type="PANTHER" id="PTHR38436:SF1">
    <property type="entry name" value="ESTER CYCLASE"/>
    <property type="match status" value="1"/>
</dbReference>
<dbReference type="Gene3D" id="3.10.450.50">
    <property type="match status" value="1"/>
</dbReference>
<keyword evidence="1" id="KW-0732">Signal</keyword>
<dbReference type="InterPro" id="IPR009959">
    <property type="entry name" value="Cyclase_SnoaL-like"/>
</dbReference>
<reference evidence="2 3" key="1">
    <citation type="submission" date="2020-01" db="EMBL/GenBank/DDBJ databases">
        <title>Complete genome sequence of Chitinophaga sp. H33E-04 isolated from quinoa roots.</title>
        <authorList>
            <person name="Weon H.-Y."/>
            <person name="Lee S.A."/>
        </authorList>
    </citation>
    <scope>NUCLEOTIDE SEQUENCE [LARGE SCALE GENOMIC DNA]</scope>
    <source>
        <strain evidence="2 3">H33E-04</strain>
    </source>
</reference>
<keyword evidence="3" id="KW-1185">Reference proteome</keyword>
<feature type="chain" id="PRO_5025435392" evidence="1">
    <location>
        <begin position="20"/>
        <end position="149"/>
    </location>
</feature>
<accession>A0A6B9ZJ75</accession>
<dbReference type="Proteomes" id="UP000476411">
    <property type="component" value="Chromosome"/>
</dbReference>
<evidence type="ECO:0000313" key="2">
    <source>
        <dbReference type="EMBL" id="QHS62017.1"/>
    </source>
</evidence>
<dbReference type="RefSeq" id="WP_162333672.1">
    <property type="nucleotide sequence ID" value="NZ_CP048113.1"/>
</dbReference>
<dbReference type="SUPFAM" id="SSF54427">
    <property type="entry name" value="NTF2-like"/>
    <property type="match status" value="1"/>
</dbReference>
<protein>
    <submittedName>
        <fullName evidence="2">Ester cyclase</fullName>
    </submittedName>
</protein>
<dbReference type="Pfam" id="PF07366">
    <property type="entry name" value="SnoaL"/>
    <property type="match status" value="1"/>
</dbReference>
<organism evidence="2 3">
    <name type="scientific">Chitinophaga agri</name>
    <dbReference type="NCBI Taxonomy" id="2703787"/>
    <lineage>
        <taxon>Bacteria</taxon>
        <taxon>Pseudomonadati</taxon>
        <taxon>Bacteroidota</taxon>
        <taxon>Chitinophagia</taxon>
        <taxon>Chitinophagales</taxon>
        <taxon>Chitinophagaceae</taxon>
        <taxon>Chitinophaga</taxon>
    </lineage>
</organism>
<gene>
    <name evidence="2" type="ORF">GWR21_21130</name>
</gene>
<dbReference type="EMBL" id="CP048113">
    <property type="protein sequence ID" value="QHS62017.1"/>
    <property type="molecule type" value="Genomic_DNA"/>
</dbReference>
<dbReference type="GO" id="GO:0030638">
    <property type="term" value="P:polyketide metabolic process"/>
    <property type="evidence" value="ECO:0007669"/>
    <property type="project" value="InterPro"/>
</dbReference>
<feature type="signal peptide" evidence="1">
    <location>
        <begin position="1"/>
        <end position="19"/>
    </location>
</feature>